<evidence type="ECO:0000259" key="8">
    <source>
        <dbReference type="SMART" id="SM00382"/>
    </source>
</evidence>
<dbReference type="FunFam" id="1.10.10.10:FF:000322">
    <property type="entry name" value="Probable disease resistance protein At1g63360"/>
    <property type="match status" value="1"/>
</dbReference>
<feature type="coiled-coil region" evidence="7">
    <location>
        <begin position="26"/>
        <end position="88"/>
    </location>
</feature>
<dbReference type="Gene3D" id="3.80.10.10">
    <property type="entry name" value="Ribonuclease Inhibitor"/>
    <property type="match status" value="2"/>
</dbReference>
<dbReference type="KEGG" id="pavi:110754394"/>
<dbReference type="PANTHER" id="PTHR33463:SF202">
    <property type="entry name" value="NB-ARC DOMAIN-CONTAINING PROTEIN"/>
    <property type="match status" value="1"/>
</dbReference>
<dbReference type="Pfam" id="PF23559">
    <property type="entry name" value="WHD_DRP"/>
    <property type="match status" value="1"/>
</dbReference>
<dbReference type="SMART" id="SM00369">
    <property type="entry name" value="LRR_TYP"/>
    <property type="match status" value="3"/>
</dbReference>
<dbReference type="PRINTS" id="PR00364">
    <property type="entry name" value="DISEASERSIST"/>
</dbReference>
<comment type="similarity">
    <text evidence="1">Belongs to the disease resistance NB-LRR family.</text>
</comment>
<keyword evidence="2" id="KW-0433">Leucine-rich repeat</keyword>
<dbReference type="InterPro" id="IPR003593">
    <property type="entry name" value="AAA+_ATPase"/>
</dbReference>
<dbReference type="SMART" id="SM00382">
    <property type="entry name" value="AAA"/>
    <property type="match status" value="1"/>
</dbReference>
<dbReference type="InterPro" id="IPR027417">
    <property type="entry name" value="P-loop_NTPase"/>
</dbReference>
<evidence type="ECO:0000256" key="3">
    <source>
        <dbReference type="ARBA" id="ARBA00022737"/>
    </source>
</evidence>
<evidence type="ECO:0000256" key="4">
    <source>
        <dbReference type="ARBA" id="ARBA00022741"/>
    </source>
</evidence>
<keyword evidence="7" id="KW-0175">Coiled coil</keyword>
<evidence type="ECO:0000313" key="9">
    <source>
        <dbReference type="Proteomes" id="UP000515124"/>
    </source>
</evidence>
<dbReference type="SUPFAM" id="SSF52058">
    <property type="entry name" value="L domain-like"/>
    <property type="match status" value="1"/>
</dbReference>
<evidence type="ECO:0000256" key="2">
    <source>
        <dbReference type="ARBA" id="ARBA00022614"/>
    </source>
</evidence>
<gene>
    <name evidence="10" type="primary">LOC110754394</name>
</gene>
<dbReference type="Gene3D" id="1.10.8.430">
    <property type="entry name" value="Helical domain of apoptotic protease-activating factors"/>
    <property type="match status" value="1"/>
</dbReference>
<sequence>METLGAFVVEVGRCLANTVLSRFATLKNFQKNIQTLREELQKLICRENDITEDIDIAKIEGKHPPGQVKEWLKKVDKIKHEVEEIEQKARPLLEADPLDASIGQGCILDSNMRQKYQLSKSAAKKCDEVKQLIKEACDHPPMEDRKLSDIRVEHILAPSLVGQKAPEKLNQLMELLADKGITRIAVYGMGGSGKTTLVKTLNNRLESSASEFFDMVIWVPVSNDLDMKKVQSRVAERLNLALNAEESTERRACKLHRVLKSGKRFLLILDDVWEKIDLAIVGIPQGDDQANCKIILTTRSLGVCREMMTDKEIKMELLNEEEAWNLFAQNAGNIVESEDINPLAREIARECGGLPLAIETMGKSMRDKTMIQLWQHALWQLKHSEPHYGSFDKVYLRLKLSYNSLPSKIFKWCFLSCSLYPENFLIKTRELIYCWIAEGLIGERQTFEESFNDGIAKLEYLKDSCMLEQGEGIGTVKMHSVLREVAIWISSNEKETGFFSSSLQGMLEKLQTSFRRVSFMNKSIASLPTRLLGSSNLTVLFLQCNPLNKIPDGFFREVRVLKFLNLSSTQITSLPSSLLHLRELHTLLLRDCRSLENLPPLASLYKLQVLDLCGTRIRELPKDMGKLIHLRDLNLSHTHHLEIIMEGSISGLSSLEVLDMSFSAYKWDVKRNVEGAAFDELLSLRQLSVLHIRLETVDCVALDYAGPWFGRLKEYTIRISTRSCDTNLPTQHDEKRVILRGVDLLKRGLEELLCSASALDLVSCGGMSSLSDIVARKNSCGLPNLKSLTISNCGCITSLLIGEQTLRSTLTNLEHLTLSRLDNLATMVDGIVRRGCLGNLKTIKVVGCGRLKNLISFALLRLVQNIEEIKVSDCRRMKQLIAENYYETLPKLKTIELRDMETLRTVCSREMEGSALERIEVSNCPSLGKLPFAARDALTIKQIRGDLNWWNSLRWRNDADKISLQQRFQATED</sequence>
<dbReference type="FunFam" id="3.40.50.300:FF:001091">
    <property type="entry name" value="Probable disease resistance protein At1g61300"/>
    <property type="match status" value="1"/>
</dbReference>
<evidence type="ECO:0000256" key="7">
    <source>
        <dbReference type="SAM" id="Coils"/>
    </source>
</evidence>
<dbReference type="InterPro" id="IPR036388">
    <property type="entry name" value="WH-like_DNA-bd_sf"/>
</dbReference>
<keyword evidence="5" id="KW-0611">Plant defense</keyword>
<dbReference type="InterPro" id="IPR055414">
    <property type="entry name" value="LRR_R13L4/SHOC2-like"/>
</dbReference>
<dbReference type="RefSeq" id="XP_021811147.1">
    <property type="nucleotide sequence ID" value="XM_021955455.1"/>
</dbReference>
<dbReference type="SUPFAM" id="SSF52540">
    <property type="entry name" value="P-loop containing nucleoside triphosphate hydrolases"/>
    <property type="match status" value="1"/>
</dbReference>
<dbReference type="InterPro" id="IPR058922">
    <property type="entry name" value="WHD_DRP"/>
</dbReference>
<dbReference type="InterPro" id="IPR002182">
    <property type="entry name" value="NB-ARC"/>
</dbReference>
<proteinExistence type="inferred from homology"/>
<dbReference type="InterPro" id="IPR050905">
    <property type="entry name" value="Plant_NBS-LRR"/>
</dbReference>
<evidence type="ECO:0000256" key="5">
    <source>
        <dbReference type="ARBA" id="ARBA00022821"/>
    </source>
</evidence>
<protein>
    <submittedName>
        <fullName evidence="10">Disease resistance protein At4g27190-like</fullName>
    </submittedName>
</protein>
<keyword evidence="4" id="KW-0547">Nucleotide-binding</keyword>
<dbReference type="GO" id="GO:0043531">
    <property type="term" value="F:ADP binding"/>
    <property type="evidence" value="ECO:0007669"/>
    <property type="project" value="InterPro"/>
</dbReference>
<name>A0A6P5S9M3_PRUAV</name>
<dbReference type="GO" id="GO:0005524">
    <property type="term" value="F:ATP binding"/>
    <property type="evidence" value="ECO:0007669"/>
    <property type="project" value="UniProtKB-KW"/>
</dbReference>
<dbReference type="InterPro" id="IPR057135">
    <property type="entry name" value="At4g27190-like_LRR"/>
</dbReference>
<accession>A0A6P5S9M3</accession>
<dbReference type="FunFam" id="1.10.8.430:FF:000003">
    <property type="entry name" value="Probable disease resistance protein At5g66910"/>
    <property type="match status" value="1"/>
</dbReference>
<dbReference type="InterPro" id="IPR003591">
    <property type="entry name" value="Leu-rich_rpt_typical-subtyp"/>
</dbReference>
<keyword evidence="3" id="KW-0677">Repeat</keyword>
<dbReference type="PANTHER" id="PTHR33463">
    <property type="entry name" value="NB-ARC DOMAIN-CONTAINING PROTEIN-RELATED"/>
    <property type="match status" value="1"/>
</dbReference>
<reference evidence="10" key="1">
    <citation type="submission" date="2025-08" db="UniProtKB">
        <authorList>
            <consortium name="RefSeq"/>
        </authorList>
    </citation>
    <scope>IDENTIFICATION</scope>
</reference>
<dbReference type="Gene3D" id="3.40.50.300">
    <property type="entry name" value="P-loop containing nucleotide triphosphate hydrolases"/>
    <property type="match status" value="1"/>
</dbReference>
<evidence type="ECO:0000256" key="6">
    <source>
        <dbReference type="ARBA" id="ARBA00022840"/>
    </source>
</evidence>
<dbReference type="GeneID" id="110754394"/>
<dbReference type="AlphaFoldDB" id="A0A6P5S9M3"/>
<keyword evidence="6" id="KW-0067">ATP-binding</keyword>
<dbReference type="Pfam" id="PF23247">
    <property type="entry name" value="LRR_RPS2"/>
    <property type="match status" value="1"/>
</dbReference>
<feature type="domain" description="AAA+ ATPase" evidence="8">
    <location>
        <begin position="180"/>
        <end position="319"/>
    </location>
</feature>
<dbReference type="Pfam" id="PF23598">
    <property type="entry name" value="LRR_14"/>
    <property type="match status" value="1"/>
</dbReference>
<dbReference type="GO" id="GO:0006952">
    <property type="term" value="P:defense response"/>
    <property type="evidence" value="ECO:0007669"/>
    <property type="project" value="UniProtKB-KW"/>
</dbReference>
<dbReference type="Pfam" id="PF00931">
    <property type="entry name" value="NB-ARC"/>
    <property type="match status" value="1"/>
</dbReference>
<dbReference type="InterPro" id="IPR042197">
    <property type="entry name" value="Apaf_helical"/>
</dbReference>
<evidence type="ECO:0000256" key="1">
    <source>
        <dbReference type="ARBA" id="ARBA00008894"/>
    </source>
</evidence>
<keyword evidence="9" id="KW-1185">Reference proteome</keyword>
<evidence type="ECO:0000313" key="10">
    <source>
        <dbReference type="RefSeq" id="XP_021811147.1"/>
    </source>
</evidence>
<dbReference type="Gramene" id="Pav_sc0000398.1_g090.1.mk:mrna">
    <property type="protein sequence ID" value="Pav_sc0000398.1_g090.1.mk:mrna"/>
    <property type="gene ID" value="Pav_sc0000398.1_g090.1.mk"/>
</dbReference>
<dbReference type="InterPro" id="IPR032675">
    <property type="entry name" value="LRR_dom_sf"/>
</dbReference>
<dbReference type="Proteomes" id="UP000515124">
    <property type="component" value="Unplaced"/>
</dbReference>
<organism evidence="9 10">
    <name type="scientific">Prunus avium</name>
    <name type="common">Cherry</name>
    <name type="synonym">Cerasus avium</name>
    <dbReference type="NCBI Taxonomy" id="42229"/>
    <lineage>
        <taxon>Eukaryota</taxon>
        <taxon>Viridiplantae</taxon>
        <taxon>Streptophyta</taxon>
        <taxon>Embryophyta</taxon>
        <taxon>Tracheophyta</taxon>
        <taxon>Spermatophyta</taxon>
        <taxon>Magnoliopsida</taxon>
        <taxon>eudicotyledons</taxon>
        <taxon>Gunneridae</taxon>
        <taxon>Pentapetalae</taxon>
        <taxon>rosids</taxon>
        <taxon>fabids</taxon>
        <taxon>Rosales</taxon>
        <taxon>Rosaceae</taxon>
        <taxon>Amygdaloideae</taxon>
        <taxon>Amygdaleae</taxon>
        <taxon>Prunus</taxon>
    </lineage>
</organism>
<dbReference type="Gene3D" id="1.10.10.10">
    <property type="entry name" value="Winged helix-like DNA-binding domain superfamily/Winged helix DNA-binding domain"/>
    <property type="match status" value="1"/>
</dbReference>